<protein>
    <recommendedName>
        <fullName evidence="1">Reverse transcriptase domain-containing protein</fullName>
    </recommendedName>
</protein>
<feature type="domain" description="Reverse transcriptase" evidence="1">
    <location>
        <begin position="3"/>
        <end position="96"/>
    </location>
</feature>
<evidence type="ECO:0000259" key="1">
    <source>
        <dbReference type="Pfam" id="PF00078"/>
    </source>
</evidence>
<dbReference type="AlphaFoldDB" id="A0A199UTM9"/>
<organism evidence="2 3">
    <name type="scientific">Ananas comosus</name>
    <name type="common">Pineapple</name>
    <name type="synonym">Ananas ananas</name>
    <dbReference type="NCBI Taxonomy" id="4615"/>
    <lineage>
        <taxon>Eukaryota</taxon>
        <taxon>Viridiplantae</taxon>
        <taxon>Streptophyta</taxon>
        <taxon>Embryophyta</taxon>
        <taxon>Tracheophyta</taxon>
        <taxon>Spermatophyta</taxon>
        <taxon>Magnoliopsida</taxon>
        <taxon>Liliopsida</taxon>
        <taxon>Poales</taxon>
        <taxon>Bromeliaceae</taxon>
        <taxon>Bromelioideae</taxon>
        <taxon>Ananas</taxon>
    </lineage>
</organism>
<dbReference type="STRING" id="4615.A0A199UTM9"/>
<dbReference type="PANTHER" id="PTHR19446">
    <property type="entry name" value="REVERSE TRANSCRIPTASES"/>
    <property type="match status" value="1"/>
</dbReference>
<gene>
    <name evidence="2" type="ORF">ACMD2_23515</name>
</gene>
<reference evidence="2 3" key="1">
    <citation type="journal article" date="2016" name="DNA Res.">
        <title>The draft genome of MD-2 pineapple using hybrid error correction of long reads.</title>
        <authorList>
            <person name="Redwan R.M."/>
            <person name="Saidin A."/>
            <person name="Kumar S.V."/>
        </authorList>
    </citation>
    <scope>NUCLEOTIDE SEQUENCE [LARGE SCALE GENOMIC DNA]</scope>
    <source>
        <strain evidence="3">cv. MD2</strain>
        <tissue evidence="2">Leaf</tissue>
    </source>
</reference>
<dbReference type="InterPro" id="IPR000477">
    <property type="entry name" value="RT_dom"/>
</dbReference>
<accession>A0A199UTM9</accession>
<dbReference type="InterPro" id="IPR043502">
    <property type="entry name" value="DNA/RNA_pol_sf"/>
</dbReference>
<evidence type="ECO:0000313" key="2">
    <source>
        <dbReference type="EMBL" id="OAY67995.1"/>
    </source>
</evidence>
<dbReference type="Proteomes" id="UP000092600">
    <property type="component" value="Unassembled WGS sequence"/>
</dbReference>
<name>A0A199UTM9_ANACO</name>
<sequence length="110" mass="12497">MECACFKADFQKAFDNVSWPFLRRILQWLGFSDKWWAWLEQCVCNAEIAVLVNDTPTSWFKARKGLRQGLRQGEPLSPHLFLLAVDCLARLTATAKSNNLLHGIGPSNDC</sequence>
<evidence type="ECO:0000313" key="3">
    <source>
        <dbReference type="Proteomes" id="UP000092600"/>
    </source>
</evidence>
<dbReference type="SUPFAM" id="SSF56672">
    <property type="entry name" value="DNA/RNA polymerases"/>
    <property type="match status" value="1"/>
</dbReference>
<dbReference type="EMBL" id="LSRQ01005165">
    <property type="protein sequence ID" value="OAY67995.1"/>
    <property type="molecule type" value="Genomic_DNA"/>
</dbReference>
<comment type="caution">
    <text evidence="2">The sequence shown here is derived from an EMBL/GenBank/DDBJ whole genome shotgun (WGS) entry which is preliminary data.</text>
</comment>
<dbReference type="Pfam" id="PF00078">
    <property type="entry name" value="RVT_1"/>
    <property type="match status" value="1"/>
</dbReference>
<proteinExistence type="predicted"/>